<keyword evidence="4" id="KW-0411">Iron-sulfur</keyword>
<evidence type="ECO:0000256" key="1">
    <source>
        <dbReference type="ARBA" id="ARBA00022485"/>
    </source>
</evidence>
<dbReference type="PROSITE" id="PS51379">
    <property type="entry name" value="4FE4S_FER_2"/>
    <property type="match status" value="2"/>
</dbReference>
<dbReference type="InterPro" id="IPR017900">
    <property type="entry name" value="4Fe4S_Fe_S_CS"/>
</dbReference>
<dbReference type="Pfam" id="PF04015">
    <property type="entry name" value="DUF362"/>
    <property type="match status" value="1"/>
</dbReference>
<dbReference type="EMBL" id="CP001720">
    <property type="protein sequence ID" value="ACV61530.1"/>
    <property type="molecule type" value="Genomic_DNA"/>
</dbReference>
<keyword evidence="3" id="KW-0408">Iron</keyword>
<dbReference type="Proteomes" id="UP000002217">
    <property type="component" value="Chromosome"/>
</dbReference>
<evidence type="ECO:0000313" key="6">
    <source>
        <dbReference type="EMBL" id="ACV61530.1"/>
    </source>
</evidence>
<dbReference type="GO" id="GO:0051539">
    <property type="term" value="F:4 iron, 4 sulfur cluster binding"/>
    <property type="evidence" value="ECO:0007669"/>
    <property type="project" value="UniProtKB-KW"/>
</dbReference>
<dbReference type="GO" id="GO:0046872">
    <property type="term" value="F:metal ion binding"/>
    <property type="evidence" value="ECO:0007669"/>
    <property type="project" value="UniProtKB-KW"/>
</dbReference>
<feature type="domain" description="4Fe-4S ferredoxin-type" evidence="5">
    <location>
        <begin position="343"/>
        <end position="371"/>
    </location>
</feature>
<dbReference type="Pfam" id="PF13237">
    <property type="entry name" value="Fer4_10"/>
    <property type="match status" value="1"/>
</dbReference>
<sequence length="379" mass="41301">MNNHHVYVAVAKCPAYERDYVNTSVKNLIDFLGGIENYVLPEQKVAVKPNLIAKKSPEEAATTHPLVVEAVVRLVQEAGGNPFIVDSPGGPSNKGLLSAVYRATGMEAVAKRTGCRLNWDMGEIELNHPRGRVVKKLTLLKALAEADVIISLPKLKTHGMTKYTGAVKLMYGAIPGLKKAQYHFNMQKLEEFSQLLIDINTLLPASLNIMDGIIGMEGDGPTAGSPRELGFLLASQSPFALDHICAGLIGLDPAILVFLKLAAEQGLYPPASSIKICGDKLPESIVAFKIPGHKQIDFNLPGPLKKIVGRLQPKPVFNLQACRGCGECQKCCPAQAITMLNNKPLLTLSECIRCYCCQELCPHKAVHIQQHWLGKKLMR</sequence>
<name>C8W0W1_DESAS</name>
<dbReference type="HOGENOM" id="CLU_058393_1_0_9"/>
<dbReference type="InterPro" id="IPR050572">
    <property type="entry name" value="Fe-S_Ferredoxin"/>
</dbReference>
<evidence type="ECO:0000256" key="3">
    <source>
        <dbReference type="ARBA" id="ARBA00023004"/>
    </source>
</evidence>
<dbReference type="eggNOG" id="COG1145">
    <property type="taxonomic scope" value="Bacteria"/>
</dbReference>
<dbReference type="PROSITE" id="PS00198">
    <property type="entry name" value="4FE4S_FER_1"/>
    <property type="match status" value="1"/>
</dbReference>
<evidence type="ECO:0000259" key="5">
    <source>
        <dbReference type="PROSITE" id="PS51379"/>
    </source>
</evidence>
<reference evidence="6 7" key="1">
    <citation type="journal article" date="2009" name="Stand. Genomic Sci.">
        <title>Complete genome sequence of Desulfotomaculum acetoxidans type strain (5575).</title>
        <authorList>
            <person name="Spring S."/>
            <person name="Lapidus A."/>
            <person name="Schroder M."/>
            <person name="Gleim D."/>
            <person name="Sims D."/>
            <person name="Meincke L."/>
            <person name="Glavina Del Rio T."/>
            <person name="Tice H."/>
            <person name="Copeland A."/>
            <person name="Cheng J.F."/>
            <person name="Lucas S."/>
            <person name="Chen F."/>
            <person name="Nolan M."/>
            <person name="Bruce D."/>
            <person name="Goodwin L."/>
            <person name="Pitluck S."/>
            <person name="Ivanova N."/>
            <person name="Mavromatis K."/>
            <person name="Mikhailova N."/>
            <person name="Pati A."/>
            <person name="Chen A."/>
            <person name="Palaniappan K."/>
            <person name="Land M."/>
            <person name="Hauser L."/>
            <person name="Chang Y.J."/>
            <person name="Jeffries C.D."/>
            <person name="Chain P."/>
            <person name="Saunders E."/>
            <person name="Brettin T."/>
            <person name="Detter J.C."/>
            <person name="Goker M."/>
            <person name="Bristow J."/>
            <person name="Eisen J.A."/>
            <person name="Markowitz V."/>
            <person name="Hugenholtz P."/>
            <person name="Kyrpides N.C."/>
            <person name="Klenk H.P."/>
            <person name="Han C."/>
        </authorList>
    </citation>
    <scope>NUCLEOTIDE SEQUENCE [LARGE SCALE GENOMIC DNA]</scope>
    <source>
        <strain evidence="7">ATCC 49208 / DSM 771 / VKM B-1644</strain>
    </source>
</reference>
<dbReference type="STRING" id="485916.Dtox_0610"/>
<proteinExistence type="predicted"/>
<accession>C8W0W1</accession>
<evidence type="ECO:0000313" key="7">
    <source>
        <dbReference type="Proteomes" id="UP000002217"/>
    </source>
</evidence>
<dbReference type="PANTHER" id="PTHR43687">
    <property type="entry name" value="ADENYLYLSULFATE REDUCTASE, BETA SUBUNIT"/>
    <property type="match status" value="1"/>
</dbReference>
<dbReference type="InterPro" id="IPR007160">
    <property type="entry name" value="DUF362"/>
</dbReference>
<dbReference type="InterPro" id="IPR017896">
    <property type="entry name" value="4Fe4S_Fe-S-bd"/>
</dbReference>
<feature type="domain" description="4Fe-4S ferredoxin-type" evidence="5">
    <location>
        <begin position="313"/>
        <end position="342"/>
    </location>
</feature>
<dbReference type="KEGG" id="dae:Dtox_0610"/>
<keyword evidence="1" id="KW-0004">4Fe-4S</keyword>
<dbReference type="eggNOG" id="COG2006">
    <property type="taxonomic scope" value="Bacteria"/>
</dbReference>
<dbReference type="AlphaFoldDB" id="C8W0W1"/>
<protein>
    <recommendedName>
        <fullName evidence="5">4Fe-4S ferredoxin-type domain-containing protein</fullName>
    </recommendedName>
</protein>
<gene>
    <name evidence="6" type="ordered locus">Dtox_0610</name>
</gene>
<keyword evidence="7" id="KW-1185">Reference proteome</keyword>
<dbReference type="SUPFAM" id="SSF54862">
    <property type="entry name" value="4Fe-4S ferredoxins"/>
    <property type="match status" value="1"/>
</dbReference>
<dbReference type="PANTHER" id="PTHR43687:SF1">
    <property type="entry name" value="FERREDOXIN III"/>
    <property type="match status" value="1"/>
</dbReference>
<dbReference type="Gene3D" id="3.30.70.20">
    <property type="match status" value="1"/>
</dbReference>
<organism evidence="6 7">
    <name type="scientific">Desulfofarcimen acetoxidans (strain ATCC 49208 / DSM 771 / KCTC 5769 / VKM B-1644 / 5575)</name>
    <name type="common">Desulfotomaculum acetoxidans</name>
    <dbReference type="NCBI Taxonomy" id="485916"/>
    <lineage>
        <taxon>Bacteria</taxon>
        <taxon>Bacillati</taxon>
        <taxon>Bacillota</taxon>
        <taxon>Clostridia</taxon>
        <taxon>Eubacteriales</taxon>
        <taxon>Peptococcaceae</taxon>
        <taxon>Desulfofarcimen</taxon>
    </lineage>
</organism>
<keyword evidence="2" id="KW-0479">Metal-binding</keyword>
<evidence type="ECO:0000256" key="4">
    <source>
        <dbReference type="ARBA" id="ARBA00023014"/>
    </source>
</evidence>
<evidence type="ECO:0000256" key="2">
    <source>
        <dbReference type="ARBA" id="ARBA00022723"/>
    </source>
</evidence>